<accession>A0A2P5X8R8</accession>
<evidence type="ECO:0000313" key="1">
    <source>
        <dbReference type="EMBL" id="PPR99734.1"/>
    </source>
</evidence>
<evidence type="ECO:0000313" key="2">
    <source>
        <dbReference type="Proteomes" id="UP000239757"/>
    </source>
</evidence>
<dbReference type="EMBL" id="KZ665439">
    <property type="protein sequence ID" value="PPR99734.1"/>
    <property type="molecule type" value="Genomic_DNA"/>
</dbReference>
<sequence>MSRSLLEILIYSQASFMSYLWRGVEPILGSAGRCSLQYASPDAKENHPAVEFNAERNKFFGGFRDGRYGDPLFPLLAAREYKSLEYNREPMAERRLWDE</sequence>
<gene>
    <name evidence="1" type="ORF">GOBAR_AA20932</name>
</gene>
<dbReference type="AlphaFoldDB" id="A0A2P5X8R8"/>
<dbReference type="Proteomes" id="UP000239757">
    <property type="component" value="Unassembled WGS sequence"/>
</dbReference>
<reference evidence="1 2" key="1">
    <citation type="submission" date="2015-01" db="EMBL/GenBank/DDBJ databases">
        <title>Genome of allotetraploid Gossypium barbadense reveals genomic plasticity and fiber elongation in cotton evolution.</title>
        <authorList>
            <person name="Chen X."/>
            <person name="Liu X."/>
            <person name="Zhao B."/>
            <person name="Zheng H."/>
            <person name="Hu Y."/>
            <person name="Lu G."/>
            <person name="Yang C."/>
            <person name="Chen J."/>
            <person name="Shan C."/>
            <person name="Zhang L."/>
            <person name="Zhou Y."/>
            <person name="Wang L."/>
            <person name="Guo W."/>
            <person name="Bai Y."/>
            <person name="Ruan J."/>
            <person name="Shangguan X."/>
            <person name="Mao Y."/>
            <person name="Jiang J."/>
            <person name="Zhu Y."/>
            <person name="Lei J."/>
            <person name="Kang H."/>
            <person name="Chen S."/>
            <person name="He X."/>
            <person name="Wang R."/>
            <person name="Wang Y."/>
            <person name="Chen J."/>
            <person name="Wang L."/>
            <person name="Yu S."/>
            <person name="Wang B."/>
            <person name="Wei J."/>
            <person name="Song S."/>
            <person name="Lu X."/>
            <person name="Gao Z."/>
            <person name="Gu W."/>
            <person name="Deng X."/>
            <person name="Ma D."/>
            <person name="Wang S."/>
            <person name="Liang W."/>
            <person name="Fang L."/>
            <person name="Cai C."/>
            <person name="Zhu X."/>
            <person name="Zhou B."/>
            <person name="Zhang Y."/>
            <person name="Chen Z."/>
            <person name="Xu S."/>
            <person name="Zhu R."/>
            <person name="Wang S."/>
            <person name="Zhang T."/>
            <person name="Zhao G."/>
        </authorList>
    </citation>
    <scope>NUCLEOTIDE SEQUENCE [LARGE SCALE GENOMIC DNA]</scope>
    <source>
        <strain evidence="2">cv. Xinhai21</strain>
        <tissue evidence="1">Leaf</tissue>
    </source>
</reference>
<protein>
    <submittedName>
        <fullName evidence="1">Uncharacterized protein</fullName>
    </submittedName>
</protein>
<proteinExistence type="predicted"/>
<organism evidence="1 2">
    <name type="scientific">Gossypium barbadense</name>
    <name type="common">Sea Island cotton</name>
    <name type="synonym">Hibiscus barbadensis</name>
    <dbReference type="NCBI Taxonomy" id="3634"/>
    <lineage>
        <taxon>Eukaryota</taxon>
        <taxon>Viridiplantae</taxon>
        <taxon>Streptophyta</taxon>
        <taxon>Embryophyta</taxon>
        <taxon>Tracheophyta</taxon>
        <taxon>Spermatophyta</taxon>
        <taxon>Magnoliopsida</taxon>
        <taxon>eudicotyledons</taxon>
        <taxon>Gunneridae</taxon>
        <taxon>Pentapetalae</taxon>
        <taxon>rosids</taxon>
        <taxon>malvids</taxon>
        <taxon>Malvales</taxon>
        <taxon>Malvaceae</taxon>
        <taxon>Malvoideae</taxon>
        <taxon>Gossypium</taxon>
    </lineage>
</organism>
<name>A0A2P5X8R8_GOSBA</name>